<evidence type="ECO:0000313" key="2">
    <source>
        <dbReference type="Proteomes" id="UP000183015"/>
    </source>
</evidence>
<dbReference type="AlphaFoldDB" id="A0A1H7YAB1"/>
<organism evidence="1 2">
    <name type="scientific">Streptacidiphilus jiangxiensis</name>
    <dbReference type="NCBI Taxonomy" id="235985"/>
    <lineage>
        <taxon>Bacteria</taxon>
        <taxon>Bacillati</taxon>
        <taxon>Actinomycetota</taxon>
        <taxon>Actinomycetes</taxon>
        <taxon>Kitasatosporales</taxon>
        <taxon>Streptomycetaceae</taxon>
        <taxon>Streptacidiphilus</taxon>
    </lineage>
</organism>
<proteinExistence type="predicted"/>
<gene>
    <name evidence="1" type="ORF">SAMN05414137_12749</name>
</gene>
<dbReference type="Proteomes" id="UP000183015">
    <property type="component" value="Unassembled WGS sequence"/>
</dbReference>
<reference evidence="2" key="1">
    <citation type="submission" date="2016-10" db="EMBL/GenBank/DDBJ databases">
        <authorList>
            <person name="Varghese N."/>
        </authorList>
    </citation>
    <scope>NUCLEOTIDE SEQUENCE [LARGE SCALE GENOMIC DNA]</scope>
    <source>
        <strain evidence="2">DSM 45096 / BCRC 16803 / CGMCC 4.1857 / CIP 109030 / JCM 12277 / KCTC 19219 / NBRC 100920 / 33214</strain>
    </source>
</reference>
<accession>A0A1H7YAB1</accession>
<keyword evidence="2" id="KW-1185">Reference proteome</keyword>
<protein>
    <submittedName>
        <fullName evidence="1">Uncharacterized protein</fullName>
    </submittedName>
</protein>
<dbReference type="EMBL" id="FOAZ01000027">
    <property type="protein sequence ID" value="SEM42129.1"/>
    <property type="molecule type" value="Genomic_DNA"/>
</dbReference>
<sequence length="90" mass="9347">MNCHGGGEILVGEDRSFAAFVDQSASGLPLGHEVNCWDGPAYPDLPAPGGLADSAPRWTMESDWLRRGLGVQAGPAGAYGRGEPAHRAST</sequence>
<evidence type="ECO:0000313" key="1">
    <source>
        <dbReference type="EMBL" id="SEM42129.1"/>
    </source>
</evidence>
<name>A0A1H7YAB1_STRJI</name>
<dbReference type="STRING" id="235985.SAMN05414137_12749"/>